<dbReference type="Pfam" id="PF02566">
    <property type="entry name" value="OsmC"/>
    <property type="match status" value="1"/>
</dbReference>
<gene>
    <name evidence="1" type="ORF">GCM10009682_55370</name>
</gene>
<comment type="caution">
    <text evidence="1">The sequence shown here is derived from an EMBL/GenBank/DDBJ whole genome shotgun (WGS) entry which is preliminary data.</text>
</comment>
<proteinExistence type="predicted"/>
<keyword evidence="2" id="KW-1185">Reference proteome</keyword>
<evidence type="ECO:0000313" key="1">
    <source>
        <dbReference type="EMBL" id="GAA1829366.1"/>
    </source>
</evidence>
<dbReference type="InterPro" id="IPR036102">
    <property type="entry name" value="OsmC/Ohrsf"/>
</dbReference>
<dbReference type="Gene3D" id="3.30.300.20">
    <property type="match status" value="1"/>
</dbReference>
<name>A0ABN2MJL6_9ACTN</name>
<evidence type="ECO:0008006" key="3">
    <source>
        <dbReference type="Google" id="ProtNLM"/>
    </source>
</evidence>
<organism evidence="1 2">
    <name type="scientific">Luedemannella flava</name>
    <dbReference type="NCBI Taxonomy" id="349316"/>
    <lineage>
        <taxon>Bacteria</taxon>
        <taxon>Bacillati</taxon>
        <taxon>Actinomycetota</taxon>
        <taxon>Actinomycetes</taxon>
        <taxon>Micromonosporales</taxon>
        <taxon>Micromonosporaceae</taxon>
        <taxon>Luedemannella</taxon>
    </lineage>
</organism>
<evidence type="ECO:0000313" key="2">
    <source>
        <dbReference type="Proteomes" id="UP001500218"/>
    </source>
</evidence>
<dbReference type="InterPro" id="IPR015946">
    <property type="entry name" value="KH_dom-like_a/b"/>
</dbReference>
<protein>
    <recommendedName>
        <fullName evidence="3">OsmC family peroxiredoxin</fullName>
    </recommendedName>
</protein>
<dbReference type="InterPro" id="IPR003718">
    <property type="entry name" value="OsmC/Ohr_fam"/>
</dbReference>
<dbReference type="EMBL" id="BAAALT010000254">
    <property type="protein sequence ID" value="GAA1829366.1"/>
    <property type="molecule type" value="Genomic_DNA"/>
</dbReference>
<reference evidence="1 2" key="1">
    <citation type="journal article" date="2019" name="Int. J. Syst. Evol. Microbiol.">
        <title>The Global Catalogue of Microorganisms (GCM) 10K type strain sequencing project: providing services to taxonomists for standard genome sequencing and annotation.</title>
        <authorList>
            <consortium name="The Broad Institute Genomics Platform"/>
            <consortium name="The Broad Institute Genome Sequencing Center for Infectious Disease"/>
            <person name="Wu L."/>
            <person name="Ma J."/>
        </authorList>
    </citation>
    <scope>NUCLEOTIDE SEQUENCE [LARGE SCALE GENOMIC DNA]</scope>
    <source>
        <strain evidence="1 2">JCM 13250</strain>
    </source>
</reference>
<dbReference type="SUPFAM" id="SSF82784">
    <property type="entry name" value="OsmC-like"/>
    <property type="match status" value="1"/>
</dbReference>
<accession>A0ABN2MJL6</accession>
<dbReference type="Proteomes" id="UP001500218">
    <property type="component" value="Unassembled WGS sequence"/>
</dbReference>
<sequence length="132" mass="13723">MGRVDGFAVIVGAGSLRSTGSGAVAFPHRWTPGGVTVEADFTGAHLLHLSAAGCVLNDVYREAGALGIEIEGVRVTAAGGFDTDTWTSTGITYQVELRSPASAEDLDRLLDRVDEVAEIPRAIRAGASVQRA</sequence>